<proteinExistence type="predicted"/>
<dbReference type="EMBL" id="AYKW01000009">
    <property type="protein sequence ID" value="PIL32909.1"/>
    <property type="molecule type" value="Genomic_DNA"/>
</dbReference>
<sequence>MAVAAPNNSKVQWKFLVFVFGSIPEFWGLKAEVLDIPNAAAFARVKPVPVHRAVLGSSPSLPRPLGSNPATSVYDTHLGPTLSLPNLRSRATVHATSSDEGIIRNTIATRPAAPTFEARNTVSTANTPAAPQSTLPECVTALLQDEDVTAFLSHFGMLPLAPDSELFTLLHGALESKEELKAVDDEALDNAKARVEDRRNELRQVYREFVEKLWTFVREIRQSHTWGLEMRYLRERQGVALPPDAASQLFDA</sequence>
<protein>
    <submittedName>
        <fullName evidence="1">Uncharacterized protein</fullName>
    </submittedName>
</protein>
<name>A0A2G8SGL1_9APHY</name>
<organism evidence="1 2">
    <name type="scientific">Ganoderma sinense ZZ0214-1</name>
    <dbReference type="NCBI Taxonomy" id="1077348"/>
    <lineage>
        <taxon>Eukaryota</taxon>
        <taxon>Fungi</taxon>
        <taxon>Dikarya</taxon>
        <taxon>Basidiomycota</taxon>
        <taxon>Agaricomycotina</taxon>
        <taxon>Agaricomycetes</taxon>
        <taxon>Polyporales</taxon>
        <taxon>Polyporaceae</taxon>
        <taxon>Ganoderma</taxon>
    </lineage>
</organism>
<keyword evidence="2" id="KW-1185">Reference proteome</keyword>
<gene>
    <name evidence="1" type="ORF">GSI_05027</name>
</gene>
<reference evidence="1 2" key="1">
    <citation type="journal article" date="2015" name="Sci. Rep.">
        <title>Chromosome-level genome map provides insights into diverse defense mechanisms in the medicinal fungus Ganoderma sinense.</title>
        <authorList>
            <person name="Zhu Y."/>
            <person name="Xu J."/>
            <person name="Sun C."/>
            <person name="Zhou S."/>
            <person name="Xu H."/>
            <person name="Nelson D.R."/>
            <person name="Qian J."/>
            <person name="Song J."/>
            <person name="Luo H."/>
            <person name="Xiang L."/>
            <person name="Li Y."/>
            <person name="Xu Z."/>
            <person name="Ji A."/>
            <person name="Wang L."/>
            <person name="Lu S."/>
            <person name="Hayward A."/>
            <person name="Sun W."/>
            <person name="Li X."/>
            <person name="Schwartz D.C."/>
            <person name="Wang Y."/>
            <person name="Chen S."/>
        </authorList>
    </citation>
    <scope>NUCLEOTIDE SEQUENCE [LARGE SCALE GENOMIC DNA]</scope>
    <source>
        <strain evidence="1 2">ZZ0214-1</strain>
    </source>
</reference>
<dbReference type="Proteomes" id="UP000230002">
    <property type="component" value="Unassembled WGS sequence"/>
</dbReference>
<comment type="caution">
    <text evidence="1">The sequence shown here is derived from an EMBL/GenBank/DDBJ whole genome shotgun (WGS) entry which is preliminary data.</text>
</comment>
<dbReference type="AlphaFoldDB" id="A0A2G8SGL1"/>
<evidence type="ECO:0000313" key="1">
    <source>
        <dbReference type="EMBL" id="PIL32909.1"/>
    </source>
</evidence>
<accession>A0A2G8SGL1</accession>
<evidence type="ECO:0000313" key="2">
    <source>
        <dbReference type="Proteomes" id="UP000230002"/>
    </source>
</evidence>